<proteinExistence type="predicted"/>
<evidence type="ECO:0000313" key="1">
    <source>
        <dbReference type="EMBL" id="GIM30463.1"/>
    </source>
</evidence>
<dbReference type="AlphaFoldDB" id="A0A919S3C7"/>
<evidence type="ECO:0000313" key="2">
    <source>
        <dbReference type="Proteomes" id="UP000679179"/>
    </source>
</evidence>
<protein>
    <submittedName>
        <fullName evidence="1">Uncharacterized protein</fullName>
    </submittedName>
</protein>
<sequence length="106" mass="12257">MDRCDIECNTWHDILIRKGFDTNLSKSLIGFISWNKGEEFKKLGKEITEVLSGYEGKVFVKDVASTKLNDKGLLFFNKDIPEDISNNIFDAIMDYEQNEVYNTLTH</sequence>
<dbReference type="RefSeq" id="WP_212905131.1">
    <property type="nucleotide sequence ID" value="NZ_BOPZ01000038.1"/>
</dbReference>
<dbReference type="EMBL" id="BOPZ01000038">
    <property type="protein sequence ID" value="GIM30463.1"/>
    <property type="molecule type" value="Genomic_DNA"/>
</dbReference>
<dbReference type="Proteomes" id="UP000679179">
    <property type="component" value="Unassembled WGS sequence"/>
</dbReference>
<accession>A0A919S3C7</accession>
<reference evidence="1" key="1">
    <citation type="submission" date="2021-03" db="EMBL/GenBank/DDBJ databases">
        <title>Taxonomic study of Clostridium polyendosporum from meadow-gley soil under rice.</title>
        <authorList>
            <person name="Kobayashi H."/>
            <person name="Tanizawa Y."/>
            <person name="Yagura M."/>
        </authorList>
    </citation>
    <scope>NUCLEOTIDE SEQUENCE</scope>
    <source>
        <strain evidence="1">JCM 30710</strain>
    </source>
</reference>
<name>A0A919S3C7_9CLOT</name>
<gene>
    <name evidence="1" type="ORF">CPJCM30710_31290</name>
</gene>
<keyword evidence="2" id="KW-1185">Reference proteome</keyword>
<organism evidence="1 2">
    <name type="scientific">Clostridium polyendosporum</name>
    <dbReference type="NCBI Taxonomy" id="69208"/>
    <lineage>
        <taxon>Bacteria</taxon>
        <taxon>Bacillati</taxon>
        <taxon>Bacillota</taxon>
        <taxon>Clostridia</taxon>
        <taxon>Eubacteriales</taxon>
        <taxon>Clostridiaceae</taxon>
        <taxon>Clostridium</taxon>
    </lineage>
</organism>
<comment type="caution">
    <text evidence="1">The sequence shown here is derived from an EMBL/GenBank/DDBJ whole genome shotgun (WGS) entry which is preliminary data.</text>
</comment>